<keyword evidence="2" id="KW-1185">Reference proteome</keyword>
<protein>
    <submittedName>
        <fullName evidence="1">Uncharacterized protein</fullName>
    </submittedName>
</protein>
<dbReference type="EMBL" id="JAMZIH010003575">
    <property type="protein sequence ID" value="KAJ1676739.1"/>
    <property type="molecule type" value="Genomic_DNA"/>
</dbReference>
<organism evidence="1 2">
    <name type="scientific">Spiromyces aspiralis</name>
    <dbReference type="NCBI Taxonomy" id="68401"/>
    <lineage>
        <taxon>Eukaryota</taxon>
        <taxon>Fungi</taxon>
        <taxon>Fungi incertae sedis</taxon>
        <taxon>Zoopagomycota</taxon>
        <taxon>Kickxellomycotina</taxon>
        <taxon>Kickxellomycetes</taxon>
        <taxon>Kickxellales</taxon>
        <taxon>Kickxellaceae</taxon>
        <taxon>Spiromyces</taxon>
    </lineage>
</organism>
<gene>
    <name evidence="1" type="ORF">EV182_007590</name>
</gene>
<proteinExistence type="predicted"/>
<comment type="caution">
    <text evidence="1">The sequence shown here is derived from an EMBL/GenBank/DDBJ whole genome shotgun (WGS) entry which is preliminary data.</text>
</comment>
<feature type="non-terminal residue" evidence="1">
    <location>
        <position position="1"/>
    </location>
</feature>
<evidence type="ECO:0000313" key="1">
    <source>
        <dbReference type="EMBL" id="KAJ1676739.1"/>
    </source>
</evidence>
<name>A0ACC1HJP6_9FUNG</name>
<reference evidence="1" key="1">
    <citation type="submission" date="2022-06" db="EMBL/GenBank/DDBJ databases">
        <title>Phylogenomic reconstructions and comparative analyses of Kickxellomycotina fungi.</title>
        <authorList>
            <person name="Reynolds N.K."/>
            <person name="Stajich J.E."/>
            <person name="Barry K."/>
            <person name="Grigoriev I.V."/>
            <person name="Crous P."/>
            <person name="Smith M.E."/>
        </authorList>
    </citation>
    <scope>NUCLEOTIDE SEQUENCE</scope>
    <source>
        <strain evidence="1">RSA 2271</strain>
    </source>
</reference>
<sequence length="250" mass="28394">HAGTNKKLMMPVYEDKQVPLQMDSESEADRRSTRSAMSEVSDIYDPTSGEGKRRHISGASSITSSFFASEDGDDEGDAVFKKRKSTLGTPMFDTPLTNSMKHQRSMGSLYLTPSKESLGRSGTSRESIINKRVSEIRDEYTSIIPPGCESPPEIESEYSEDEFSPDSGRKKNNWPVPRWAQSPHLYSNLQRQMRVNPDKVFGRVKPIQVSEIFGVRYHNRPRRSTMVWTGTDELTPAEEDEYNRRMGFDP</sequence>
<dbReference type="Proteomes" id="UP001145114">
    <property type="component" value="Unassembled WGS sequence"/>
</dbReference>
<accession>A0ACC1HJP6</accession>
<evidence type="ECO:0000313" key="2">
    <source>
        <dbReference type="Proteomes" id="UP001145114"/>
    </source>
</evidence>